<gene>
    <name evidence="1" type="ORF">NECAME_13014</name>
</gene>
<dbReference type="STRING" id="51031.W2SY07"/>
<organism evidence="1 2">
    <name type="scientific">Necator americanus</name>
    <name type="common">Human hookworm</name>
    <dbReference type="NCBI Taxonomy" id="51031"/>
    <lineage>
        <taxon>Eukaryota</taxon>
        <taxon>Metazoa</taxon>
        <taxon>Ecdysozoa</taxon>
        <taxon>Nematoda</taxon>
        <taxon>Chromadorea</taxon>
        <taxon>Rhabditida</taxon>
        <taxon>Rhabditina</taxon>
        <taxon>Rhabditomorpha</taxon>
        <taxon>Strongyloidea</taxon>
        <taxon>Ancylostomatidae</taxon>
        <taxon>Bunostominae</taxon>
        <taxon>Necator</taxon>
    </lineage>
</organism>
<evidence type="ECO:0000313" key="2">
    <source>
        <dbReference type="Proteomes" id="UP000053676"/>
    </source>
</evidence>
<dbReference type="Proteomes" id="UP000053676">
    <property type="component" value="Unassembled WGS sequence"/>
</dbReference>
<protein>
    <submittedName>
        <fullName evidence="1">Uncharacterized protein</fullName>
    </submittedName>
</protein>
<reference evidence="2" key="1">
    <citation type="journal article" date="2014" name="Nat. Genet.">
        <title>Genome of the human hookworm Necator americanus.</title>
        <authorList>
            <person name="Tang Y.T."/>
            <person name="Gao X."/>
            <person name="Rosa B.A."/>
            <person name="Abubucker S."/>
            <person name="Hallsworth-Pepin K."/>
            <person name="Martin J."/>
            <person name="Tyagi R."/>
            <person name="Heizer E."/>
            <person name="Zhang X."/>
            <person name="Bhonagiri-Palsikar V."/>
            <person name="Minx P."/>
            <person name="Warren W.C."/>
            <person name="Wang Q."/>
            <person name="Zhan B."/>
            <person name="Hotez P.J."/>
            <person name="Sternberg P.W."/>
            <person name="Dougall A."/>
            <person name="Gaze S.T."/>
            <person name="Mulvenna J."/>
            <person name="Sotillo J."/>
            <person name="Ranganathan S."/>
            <person name="Rabelo E.M."/>
            <person name="Wilson R.K."/>
            <person name="Felgner P.L."/>
            <person name="Bethony J."/>
            <person name="Hawdon J.M."/>
            <person name="Gasser R.B."/>
            <person name="Loukas A."/>
            <person name="Mitreva M."/>
        </authorList>
    </citation>
    <scope>NUCLEOTIDE SEQUENCE [LARGE SCALE GENOMIC DNA]</scope>
</reference>
<keyword evidence="2" id="KW-1185">Reference proteome</keyword>
<sequence>MTIAGVTACTQIIAQGIRRRLLRQFFSLVKRIPWVKRKINNEISKVRNSLESTIHEHDGELPFMCQIPNEALAADDLIKLISGVFIIPEGPRYLEGKVSGAVFNDEKDMEEMRVYTE</sequence>
<proteinExistence type="predicted"/>
<dbReference type="KEGG" id="nai:NECAME_13014"/>
<name>W2SY07_NECAM</name>
<dbReference type="OrthoDB" id="10254570at2759"/>
<evidence type="ECO:0000313" key="1">
    <source>
        <dbReference type="EMBL" id="ETN74418.1"/>
    </source>
</evidence>
<dbReference type="EMBL" id="KI660363">
    <property type="protein sequence ID" value="ETN74418.1"/>
    <property type="molecule type" value="Genomic_DNA"/>
</dbReference>
<dbReference type="AlphaFoldDB" id="W2SY07"/>
<accession>W2SY07</accession>
<feature type="non-terminal residue" evidence="1">
    <location>
        <position position="117"/>
    </location>
</feature>